<evidence type="ECO:0000256" key="6">
    <source>
        <dbReference type="ARBA" id="ARBA00022801"/>
    </source>
</evidence>
<dbReference type="GO" id="GO:0004771">
    <property type="term" value="F:sterol ester esterase activity"/>
    <property type="evidence" value="ECO:0007669"/>
    <property type="project" value="UniProtKB-EC"/>
</dbReference>
<dbReference type="AlphaFoldDB" id="A0A084WP97"/>
<dbReference type="PANTHER" id="PTHR13390">
    <property type="entry name" value="LIPASE"/>
    <property type="match status" value="1"/>
</dbReference>
<organism evidence="12">
    <name type="scientific">Anopheles sinensis</name>
    <name type="common">Mosquito</name>
    <dbReference type="NCBI Taxonomy" id="74873"/>
    <lineage>
        <taxon>Eukaryota</taxon>
        <taxon>Metazoa</taxon>
        <taxon>Ecdysozoa</taxon>
        <taxon>Arthropoda</taxon>
        <taxon>Hexapoda</taxon>
        <taxon>Insecta</taxon>
        <taxon>Pterygota</taxon>
        <taxon>Neoptera</taxon>
        <taxon>Endopterygota</taxon>
        <taxon>Diptera</taxon>
        <taxon>Nematocera</taxon>
        <taxon>Culicoidea</taxon>
        <taxon>Culicidae</taxon>
        <taxon>Anophelinae</taxon>
        <taxon>Anopheles</taxon>
    </lineage>
</organism>
<comment type="catalytic activity">
    <reaction evidence="10">
        <text>a cholesterol ester + H2O = cholesterol + a fatty acid + H(+)</text>
        <dbReference type="Rhea" id="RHEA:36403"/>
        <dbReference type="ChEBI" id="CHEBI:15377"/>
        <dbReference type="ChEBI" id="CHEBI:15378"/>
        <dbReference type="ChEBI" id="CHEBI:16113"/>
        <dbReference type="ChEBI" id="CHEBI:17002"/>
        <dbReference type="ChEBI" id="CHEBI:28868"/>
        <dbReference type="EC" id="3.1.1.13"/>
    </reaction>
    <physiologicalReaction direction="left-to-right" evidence="10">
        <dbReference type="Rhea" id="RHEA:36404"/>
    </physiologicalReaction>
</comment>
<evidence type="ECO:0000313" key="12">
    <source>
        <dbReference type="EMBL" id="KFB52041.1"/>
    </source>
</evidence>
<dbReference type="PANTHER" id="PTHR13390:SF0">
    <property type="entry name" value="LIPID DROPLET-ASSOCIATED HYDROLASE"/>
    <property type="match status" value="1"/>
</dbReference>
<dbReference type="GO" id="GO:0005783">
    <property type="term" value="C:endoplasmic reticulum"/>
    <property type="evidence" value="ECO:0007669"/>
    <property type="project" value="UniProtKB-SubCell"/>
</dbReference>
<name>A0A084WP97_ANOSI</name>
<evidence type="ECO:0000256" key="5">
    <source>
        <dbReference type="ARBA" id="ARBA00022677"/>
    </source>
</evidence>
<dbReference type="EC" id="3.1.1.13" evidence="9"/>
<evidence type="ECO:0000313" key="14">
    <source>
        <dbReference type="Proteomes" id="UP000030765"/>
    </source>
</evidence>
<dbReference type="InterPro" id="IPR019363">
    <property type="entry name" value="LDAH"/>
</dbReference>
<keyword evidence="11" id="KW-0472">Membrane</keyword>
<keyword evidence="5" id="KW-0551">Lipid droplet</keyword>
<keyword evidence="6" id="KW-0378">Hydrolase</keyword>
<dbReference type="VEuPathDB" id="VectorBase:ASIS021485"/>
<evidence type="ECO:0000256" key="11">
    <source>
        <dbReference type="SAM" id="Phobius"/>
    </source>
</evidence>
<dbReference type="SUPFAM" id="SSF53474">
    <property type="entry name" value="alpha/beta-Hydrolases"/>
    <property type="match status" value="1"/>
</dbReference>
<dbReference type="OMA" id="WVPVSYY"/>
<evidence type="ECO:0000256" key="9">
    <source>
        <dbReference type="ARBA" id="ARBA00039150"/>
    </source>
</evidence>
<dbReference type="EMBL" id="KE525367">
    <property type="protein sequence ID" value="KFB52041.1"/>
    <property type="molecule type" value="Genomic_DNA"/>
</dbReference>
<dbReference type="FunFam" id="3.40.50.1820:FF:000068">
    <property type="entry name" value="Lipid droplet associated hydrolase"/>
    <property type="match status" value="1"/>
</dbReference>
<keyword evidence="7" id="KW-0256">Endoplasmic reticulum</keyword>
<dbReference type="InterPro" id="IPR029058">
    <property type="entry name" value="AB_hydrolase_fold"/>
</dbReference>
<dbReference type="GO" id="GO:0019915">
    <property type="term" value="P:lipid storage"/>
    <property type="evidence" value="ECO:0007669"/>
    <property type="project" value="InterPro"/>
</dbReference>
<comment type="subcellular location">
    <subcellularLocation>
        <location evidence="1">Endoplasmic reticulum</location>
    </subcellularLocation>
    <subcellularLocation>
        <location evidence="2">Lipid droplet</location>
    </subcellularLocation>
</comment>
<dbReference type="OrthoDB" id="448051at2759"/>
<evidence type="ECO:0000256" key="10">
    <source>
        <dbReference type="ARBA" id="ARBA00049527"/>
    </source>
</evidence>
<keyword evidence="11" id="KW-0812">Transmembrane</keyword>
<evidence type="ECO:0000256" key="3">
    <source>
        <dbReference type="ARBA" id="ARBA00008300"/>
    </source>
</evidence>
<dbReference type="GO" id="GO:0005811">
    <property type="term" value="C:lipid droplet"/>
    <property type="evidence" value="ECO:0007669"/>
    <property type="project" value="UniProtKB-SubCell"/>
</dbReference>
<dbReference type="GO" id="GO:0034389">
    <property type="term" value="P:lipid droplet organization"/>
    <property type="evidence" value="ECO:0007669"/>
    <property type="project" value="UniProtKB-ARBA"/>
</dbReference>
<dbReference type="Pfam" id="PF10230">
    <property type="entry name" value="LIDHydrolase"/>
    <property type="match status" value="1"/>
</dbReference>
<dbReference type="EnsemblMetazoa" id="ASIC020253-RA">
    <property type="protein sequence ID" value="ASIC020253-PA"/>
    <property type="gene ID" value="ASIC020253"/>
</dbReference>
<sequence>MQESYPVIAKVPTHIFTWGKWIEESLGDQKEIVLCITGNPGLPGFYTQFLSTVYECLNKELPVWVIGQAGHDEADDSPYKKPVPPLQGNENMYNLQGQLQHKIEFIRKYVPEDVKIHLIGHSIGAYMALELLKIPDISDRVQHCYFLFPTLERMAGSKNGFIATRLVNPVWFALRWFYRMFALLPLFVRTWIIYLYYLVDGIPKYYLGTGLKYMNPDVIDKIWFLAMDEMKKVNELDVETLAKNKQRIKLYYGTVDGWVPVKYYHELKQRIPDIEAELCTRKYEHAFVLRSAAQMGYSVEQVSAFIQLAVSVRNEKLCRGTQKIGNHLLKIRSSQLTVVGEGFNVSSLWTNYVNIV</sequence>
<evidence type="ECO:0000256" key="8">
    <source>
        <dbReference type="ARBA" id="ARBA00031924"/>
    </source>
</evidence>
<keyword evidence="14" id="KW-1185">Reference proteome</keyword>
<reference evidence="12 14" key="1">
    <citation type="journal article" date="2014" name="BMC Genomics">
        <title>Genome sequence of Anopheles sinensis provides insight into genetics basis of mosquito competence for malaria parasites.</title>
        <authorList>
            <person name="Zhou D."/>
            <person name="Zhang D."/>
            <person name="Ding G."/>
            <person name="Shi L."/>
            <person name="Hou Q."/>
            <person name="Ye Y."/>
            <person name="Xu Y."/>
            <person name="Zhou H."/>
            <person name="Xiong C."/>
            <person name="Li S."/>
            <person name="Yu J."/>
            <person name="Hong S."/>
            <person name="Yu X."/>
            <person name="Zou P."/>
            <person name="Chen C."/>
            <person name="Chang X."/>
            <person name="Wang W."/>
            <person name="Lv Y."/>
            <person name="Sun Y."/>
            <person name="Ma L."/>
            <person name="Shen B."/>
            <person name="Zhu C."/>
        </authorList>
    </citation>
    <scope>NUCLEOTIDE SEQUENCE [LARGE SCALE GENOMIC DNA]</scope>
</reference>
<keyword evidence="11" id="KW-1133">Transmembrane helix</keyword>
<protein>
    <recommendedName>
        <fullName evidence="4">Lipid droplet-associated hydrolase</fullName>
        <ecNumber evidence="9">3.1.1.13</ecNumber>
    </recommendedName>
    <alternativeName>
        <fullName evidence="8">Lipid droplet-associated serine hydrolase</fullName>
    </alternativeName>
</protein>
<accession>A0A084WP97</accession>
<gene>
    <name evidence="12" type="ORF">ZHAS_00020253</name>
</gene>
<dbReference type="VEuPathDB" id="VectorBase:ASIC020253"/>
<feature type="transmembrane region" description="Helical" evidence="11">
    <location>
        <begin position="176"/>
        <end position="199"/>
    </location>
</feature>
<evidence type="ECO:0000256" key="7">
    <source>
        <dbReference type="ARBA" id="ARBA00022824"/>
    </source>
</evidence>
<dbReference type="Gene3D" id="3.40.50.1820">
    <property type="entry name" value="alpha/beta hydrolase"/>
    <property type="match status" value="1"/>
</dbReference>
<proteinExistence type="inferred from homology"/>
<evidence type="ECO:0000256" key="4">
    <source>
        <dbReference type="ARBA" id="ARBA00019242"/>
    </source>
</evidence>
<evidence type="ECO:0000256" key="1">
    <source>
        <dbReference type="ARBA" id="ARBA00004240"/>
    </source>
</evidence>
<dbReference type="EMBL" id="ATLV01024994">
    <property type="status" value="NOT_ANNOTATED_CDS"/>
    <property type="molecule type" value="Genomic_DNA"/>
</dbReference>
<comment type="similarity">
    <text evidence="3">Belongs to the AB hydrolase superfamily. LDAH family.</text>
</comment>
<reference evidence="13" key="2">
    <citation type="submission" date="2020-05" db="UniProtKB">
        <authorList>
            <consortium name="EnsemblMetazoa"/>
        </authorList>
    </citation>
    <scope>IDENTIFICATION</scope>
</reference>
<evidence type="ECO:0000313" key="13">
    <source>
        <dbReference type="EnsemblMetazoa" id="ASIC020253-PA"/>
    </source>
</evidence>
<evidence type="ECO:0000256" key="2">
    <source>
        <dbReference type="ARBA" id="ARBA00004502"/>
    </source>
</evidence>
<dbReference type="Proteomes" id="UP000030765">
    <property type="component" value="Unassembled WGS sequence"/>
</dbReference>
<dbReference type="STRING" id="74873.A0A084WP97"/>